<dbReference type="GeneID" id="68109249"/>
<evidence type="ECO:0000256" key="3">
    <source>
        <dbReference type="SAM" id="Phobius"/>
    </source>
</evidence>
<comment type="caution">
    <text evidence="6">The sequence shown here is derived from an EMBL/GenBank/DDBJ whole genome shotgun (WGS) entry which is preliminary data.</text>
</comment>
<dbReference type="AlphaFoldDB" id="A0A6A5BWV1"/>
<feature type="chain" id="PRO_5025512053" description="Copper acquisition factor BIM1-like domain-containing protein" evidence="4">
    <location>
        <begin position="21"/>
        <end position="193"/>
    </location>
</feature>
<feature type="domain" description="Copper acquisition factor BIM1-like" evidence="5">
    <location>
        <begin position="20"/>
        <end position="154"/>
    </location>
</feature>
<feature type="transmembrane region" description="Helical" evidence="3">
    <location>
        <begin position="173"/>
        <end position="191"/>
    </location>
</feature>
<keyword evidence="7" id="KW-1185">Reference proteome</keyword>
<dbReference type="InterPro" id="IPR046530">
    <property type="entry name" value="BIM1-like_dom"/>
</dbReference>
<dbReference type="OMA" id="YGCVDIN"/>
<comment type="cofactor">
    <cofactor evidence="1">
        <name>Cu(2+)</name>
        <dbReference type="ChEBI" id="CHEBI:29036"/>
    </cofactor>
</comment>
<feature type="signal peptide" evidence="4">
    <location>
        <begin position="1"/>
        <end position="20"/>
    </location>
</feature>
<keyword evidence="3" id="KW-0472">Membrane</keyword>
<dbReference type="Pfam" id="PF20238">
    <property type="entry name" value="BIM1-like_dom"/>
    <property type="match status" value="1"/>
</dbReference>
<dbReference type="EMBL" id="VFQX01000028">
    <property type="protein sequence ID" value="KAF0978961.1"/>
    <property type="molecule type" value="Genomic_DNA"/>
</dbReference>
<evidence type="ECO:0000256" key="4">
    <source>
        <dbReference type="SAM" id="SignalP"/>
    </source>
</evidence>
<dbReference type="VEuPathDB" id="AmoebaDB:NF0057090"/>
<gene>
    <name evidence="6" type="ORF">FDP41_002031</name>
</gene>
<keyword evidence="4" id="KW-0732">Signal</keyword>
<dbReference type="OrthoDB" id="10333931at2759"/>
<dbReference type="VEuPathDB" id="AmoebaDB:NfTy_033860"/>
<name>A0A6A5BWV1_NAEFO</name>
<dbReference type="RefSeq" id="XP_044563674.1">
    <property type="nucleotide sequence ID" value="XM_044705182.1"/>
</dbReference>
<dbReference type="PANTHER" id="PTHR36575">
    <property type="entry name" value="BINDING PROTEIN, PUTATIVE (AFU_ORTHOLOGUE AFUA_1G14430)-RELATED"/>
    <property type="match status" value="1"/>
</dbReference>
<dbReference type="InterPro" id="IPR052282">
    <property type="entry name" value="Starch-active_LPMO"/>
</dbReference>
<evidence type="ECO:0000256" key="1">
    <source>
        <dbReference type="ARBA" id="ARBA00001973"/>
    </source>
</evidence>
<evidence type="ECO:0000313" key="7">
    <source>
        <dbReference type="Proteomes" id="UP000444721"/>
    </source>
</evidence>
<evidence type="ECO:0000259" key="5">
    <source>
        <dbReference type="Pfam" id="PF20238"/>
    </source>
</evidence>
<sequence length="193" mass="20654">MRSLILVALLVLSCVAFVYGHGEFILPRPRTFGISGANTQKTGPCGSIAKKAPTMRYKGNQKVDVTWTIYANHGGSIAVKIIDFSDKSTSILASGVKSASGNTTVSVTIPDKFCNNCTLQWVWSPNGESPYYGCVDINIDGAPINATNNNNANNNNQNNNKANFGSLSAVPSFYSMIVGCVVSVMLISLFVQF</sequence>
<dbReference type="VEuPathDB" id="AmoebaDB:FDP41_002031"/>
<reference evidence="6 7" key="1">
    <citation type="journal article" date="2019" name="Sci. Rep.">
        <title>Nanopore sequencing improves the draft genome of the human pathogenic amoeba Naegleria fowleri.</title>
        <authorList>
            <person name="Liechti N."/>
            <person name="Schurch N."/>
            <person name="Bruggmann R."/>
            <person name="Wittwer M."/>
        </authorList>
    </citation>
    <scope>NUCLEOTIDE SEQUENCE [LARGE SCALE GENOMIC DNA]</scope>
    <source>
        <strain evidence="6 7">ATCC 30894</strain>
    </source>
</reference>
<keyword evidence="2" id="KW-0186">Copper</keyword>
<keyword evidence="3" id="KW-1133">Transmembrane helix</keyword>
<proteinExistence type="predicted"/>
<keyword evidence="3" id="KW-0812">Transmembrane</keyword>
<evidence type="ECO:0000313" key="6">
    <source>
        <dbReference type="EMBL" id="KAF0978961.1"/>
    </source>
</evidence>
<evidence type="ECO:0000256" key="2">
    <source>
        <dbReference type="ARBA" id="ARBA00023008"/>
    </source>
</evidence>
<dbReference type="PANTHER" id="PTHR36575:SF2">
    <property type="entry name" value="CHITIN-BINDING TYPE-4 DOMAIN-CONTAINING PROTEIN-RELATED"/>
    <property type="match status" value="1"/>
</dbReference>
<organism evidence="6 7">
    <name type="scientific">Naegleria fowleri</name>
    <name type="common">Brain eating amoeba</name>
    <dbReference type="NCBI Taxonomy" id="5763"/>
    <lineage>
        <taxon>Eukaryota</taxon>
        <taxon>Discoba</taxon>
        <taxon>Heterolobosea</taxon>
        <taxon>Tetramitia</taxon>
        <taxon>Eutetramitia</taxon>
        <taxon>Vahlkampfiidae</taxon>
        <taxon>Naegleria</taxon>
    </lineage>
</organism>
<protein>
    <recommendedName>
        <fullName evidence="5">Copper acquisition factor BIM1-like domain-containing protein</fullName>
    </recommendedName>
</protein>
<dbReference type="Proteomes" id="UP000444721">
    <property type="component" value="Unassembled WGS sequence"/>
</dbReference>
<accession>A0A6A5BWV1</accession>